<sequence length="133" mass="15309">MILAKTKRGRPTKMTQGTLRKLEELFARGLSDEEACLLADIGTTTLYDYCKENPEFSERKELLKQRVKTRAKLNISKAIEDGDIDLSKWYLERRDNDFKTKQAVTHDGEVNINQTNPFADLTTDELRKLIDDG</sequence>
<dbReference type="RefSeq" id="WP_029694359.1">
    <property type="nucleotide sequence ID" value="NZ_ALLE01000003.1"/>
</dbReference>
<proteinExistence type="predicted"/>
<evidence type="ECO:0000313" key="2">
    <source>
        <dbReference type="Proteomes" id="UP000028185"/>
    </source>
</evidence>
<accession>A0A075SKE5</accession>
<dbReference type="AlphaFoldDB" id="A0A075SKE5"/>
<dbReference type="InterPro" id="IPR009057">
    <property type="entry name" value="Homeodomain-like_sf"/>
</dbReference>
<organism evidence="1 2">
    <name type="scientific">Streptococcus suis 6407</name>
    <dbReference type="NCBI Taxonomy" id="1214179"/>
    <lineage>
        <taxon>Bacteria</taxon>
        <taxon>Bacillati</taxon>
        <taxon>Bacillota</taxon>
        <taxon>Bacilli</taxon>
        <taxon>Lactobacillales</taxon>
        <taxon>Streptococcaceae</taxon>
        <taxon>Streptococcus</taxon>
    </lineage>
</organism>
<dbReference type="Proteomes" id="UP000028185">
    <property type="component" value="Chromosome"/>
</dbReference>
<evidence type="ECO:0000313" key="1">
    <source>
        <dbReference type="EMBL" id="AIG43856.1"/>
    </source>
</evidence>
<dbReference type="PATRIC" id="fig|1214179.4.peg.1454"/>
<reference evidence="1 2" key="1">
    <citation type="journal article" date="2014" name="Genome Announc.">
        <title>Whole-Genome Sequence of Streptococcus suis Serotype 4 Reference Strain 6407.</title>
        <authorList>
            <person name="Wang K."/>
            <person name="Chen J."/>
            <person name="Yao H."/>
            <person name="Lu C."/>
        </authorList>
    </citation>
    <scope>NUCLEOTIDE SEQUENCE [LARGE SCALE GENOMIC DNA]</scope>
    <source>
        <strain evidence="1">6407</strain>
    </source>
</reference>
<gene>
    <name evidence="1" type="ORF">ID09_07395</name>
</gene>
<protein>
    <submittedName>
        <fullName evidence="1">Uncharacterized protein</fullName>
    </submittedName>
</protein>
<name>A0A075SKE5_STRSU</name>
<dbReference type="HOGENOM" id="CLU_157320_0_0_9"/>
<dbReference type="EMBL" id="CP008921">
    <property type="protein sequence ID" value="AIG43856.1"/>
    <property type="molecule type" value="Genomic_DNA"/>
</dbReference>
<dbReference type="Gene3D" id="1.10.10.60">
    <property type="entry name" value="Homeodomain-like"/>
    <property type="match status" value="1"/>
</dbReference>
<dbReference type="SUPFAM" id="SSF46689">
    <property type="entry name" value="Homeodomain-like"/>
    <property type="match status" value="1"/>
</dbReference>